<sequence>MGLSHTHRYGFALAFITKTILAASVAVAYKQRIWTNFRRKAYTVSGINAMYDATTDVLSFASLEFVWKAKLATILAALTWTIPLSALITPSSLLVTLITKEIQKDMVVPILKFADFNSDSYIFNGPTTMISPLLTRTTAIAAFSAEILPMAAVAQNISYTLQFHGPSLRCDEATEHIAEFIEEVWRATRSAHTGSGSFDAVYLSFTASNFFLRDGSIDPTTAQDPLLWNFSKIATELLSGEADWWYTPQDHLDAPGAFPIIPGADSTPTFSLHRAEFLQALIDAVQERGAATLHTDKQCASLEDKGETTLVTFADGTKVSANLVIGADGIHSVTRKHYVSDTPQYGKMVVYRGLCKTEDIADDWPLDTYATVFMAPGKHFLTFPISSNKIVNLVAFVTTPWEDLGDVKESWTLTSDKSAIEDHFKEFAPAVQTVISKMNINPLKWILFDREPSPEWVFSGGKVVLLGDAAHTMCPHQGAGAGQALEDGYILGRALQDYFKARKSTQPRPMADYLHLYESIRAPRAERVRETSRHAGDLYELRAKEVEGLSYEGSLPVVRDLLKDRMKWIWTEDIDQVYEKALAQL</sequence>
<comment type="caution">
    <text evidence="9">The sequence shown here is derived from an EMBL/GenBank/DDBJ whole genome shotgun (WGS) entry which is preliminary data.</text>
</comment>
<evidence type="ECO:0000259" key="8">
    <source>
        <dbReference type="Pfam" id="PF01494"/>
    </source>
</evidence>
<comment type="similarity">
    <text evidence="2">Belongs to the paxM FAD-dependent monooxygenase family.</text>
</comment>
<dbReference type="OrthoDB" id="5428495at2759"/>
<accession>A0A428NTC9</accession>
<dbReference type="PRINTS" id="PR00420">
    <property type="entry name" value="RNGMNOXGNASE"/>
</dbReference>
<dbReference type="InterPro" id="IPR036188">
    <property type="entry name" value="FAD/NAD-bd_sf"/>
</dbReference>
<name>A0A428NTC9_9HYPO</name>
<dbReference type="AlphaFoldDB" id="A0A428NTC9"/>
<keyword evidence="6" id="KW-0503">Monooxygenase</keyword>
<evidence type="ECO:0000256" key="4">
    <source>
        <dbReference type="ARBA" id="ARBA00022827"/>
    </source>
</evidence>
<dbReference type="STRING" id="1325734.A0A428NTC9"/>
<dbReference type="Gene3D" id="3.50.50.60">
    <property type="entry name" value="FAD/NAD(P)-binding domain"/>
    <property type="match status" value="1"/>
</dbReference>
<dbReference type="SUPFAM" id="SSF51905">
    <property type="entry name" value="FAD/NAD(P)-binding domain"/>
    <property type="match status" value="1"/>
</dbReference>
<dbReference type="PANTHER" id="PTHR46720">
    <property type="entry name" value="HYDROXYLASE, PUTATIVE (AFU_ORTHOLOGUE AFUA_3G01460)-RELATED"/>
    <property type="match status" value="1"/>
</dbReference>
<dbReference type="InterPro" id="IPR002938">
    <property type="entry name" value="FAD-bd"/>
</dbReference>
<evidence type="ECO:0000256" key="3">
    <source>
        <dbReference type="ARBA" id="ARBA00022630"/>
    </source>
</evidence>
<evidence type="ECO:0000256" key="1">
    <source>
        <dbReference type="ARBA" id="ARBA00001974"/>
    </source>
</evidence>
<gene>
    <name evidence="9" type="ORF">CEP54_014857</name>
</gene>
<dbReference type="EMBL" id="NKCI01000304">
    <property type="protein sequence ID" value="RSL44019.1"/>
    <property type="molecule type" value="Genomic_DNA"/>
</dbReference>
<feature type="transmembrane region" description="Helical" evidence="7">
    <location>
        <begin position="6"/>
        <end position="29"/>
    </location>
</feature>
<protein>
    <recommendedName>
        <fullName evidence="8">FAD-binding domain-containing protein</fullName>
    </recommendedName>
</protein>
<comment type="cofactor">
    <cofactor evidence="1">
        <name>FAD</name>
        <dbReference type="ChEBI" id="CHEBI:57692"/>
    </cofactor>
</comment>
<keyword evidence="7" id="KW-1133">Transmembrane helix</keyword>
<dbReference type="GO" id="GO:0004497">
    <property type="term" value="F:monooxygenase activity"/>
    <property type="evidence" value="ECO:0007669"/>
    <property type="project" value="UniProtKB-KW"/>
</dbReference>
<reference evidence="9 10" key="1">
    <citation type="submission" date="2017-06" db="EMBL/GenBank/DDBJ databases">
        <title>Comparative genomic analysis of Ambrosia Fusariam Clade fungi.</title>
        <authorList>
            <person name="Stajich J.E."/>
            <person name="Carrillo J."/>
            <person name="Kijimoto T."/>
            <person name="Eskalen A."/>
            <person name="O'Donnell K."/>
            <person name="Kasson M."/>
        </authorList>
    </citation>
    <scope>NUCLEOTIDE SEQUENCE [LARGE SCALE GENOMIC DNA]</scope>
    <source>
        <strain evidence="9 10">NRRL62584</strain>
    </source>
</reference>
<keyword evidence="10" id="KW-1185">Reference proteome</keyword>
<evidence type="ECO:0000256" key="2">
    <source>
        <dbReference type="ARBA" id="ARBA00007992"/>
    </source>
</evidence>
<evidence type="ECO:0000313" key="10">
    <source>
        <dbReference type="Proteomes" id="UP000288168"/>
    </source>
</evidence>
<feature type="domain" description="FAD-binding" evidence="8">
    <location>
        <begin position="275"/>
        <end position="529"/>
    </location>
</feature>
<evidence type="ECO:0000256" key="5">
    <source>
        <dbReference type="ARBA" id="ARBA00023002"/>
    </source>
</evidence>
<dbReference type="PANTHER" id="PTHR46720:SF3">
    <property type="entry name" value="FAD-BINDING DOMAIN-CONTAINING PROTEIN-RELATED"/>
    <property type="match status" value="1"/>
</dbReference>
<feature type="transmembrane region" description="Helical" evidence="7">
    <location>
        <begin position="71"/>
        <end position="98"/>
    </location>
</feature>
<dbReference type="GO" id="GO:0044550">
    <property type="term" value="P:secondary metabolite biosynthetic process"/>
    <property type="evidence" value="ECO:0007669"/>
    <property type="project" value="TreeGrafter"/>
</dbReference>
<dbReference type="GO" id="GO:0071949">
    <property type="term" value="F:FAD binding"/>
    <property type="evidence" value="ECO:0007669"/>
    <property type="project" value="InterPro"/>
</dbReference>
<evidence type="ECO:0000313" key="9">
    <source>
        <dbReference type="EMBL" id="RSL44019.1"/>
    </source>
</evidence>
<dbReference type="InterPro" id="IPR051104">
    <property type="entry name" value="FAD_monoxygenase"/>
</dbReference>
<keyword evidence="7" id="KW-0472">Membrane</keyword>
<keyword evidence="3" id="KW-0285">Flavoprotein</keyword>
<proteinExistence type="inferred from homology"/>
<organism evidence="9 10">
    <name type="scientific">Fusarium duplospermum</name>
    <dbReference type="NCBI Taxonomy" id="1325734"/>
    <lineage>
        <taxon>Eukaryota</taxon>
        <taxon>Fungi</taxon>
        <taxon>Dikarya</taxon>
        <taxon>Ascomycota</taxon>
        <taxon>Pezizomycotina</taxon>
        <taxon>Sordariomycetes</taxon>
        <taxon>Hypocreomycetidae</taxon>
        <taxon>Hypocreales</taxon>
        <taxon>Nectriaceae</taxon>
        <taxon>Fusarium</taxon>
        <taxon>Fusarium solani species complex</taxon>
    </lineage>
</organism>
<keyword evidence="7" id="KW-0812">Transmembrane</keyword>
<keyword evidence="5" id="KW-0560">Oxidoreductase</keyword>
<keyword evidence="4" id="KW-0274">FAD</keyword>
<evidence type="ECO:0000256" key="7">
    <source>
        <dbReference type="SAM" id="Phobius"/>
    </source>
</evidence>
<evidence type="ECO:0000256" key="6">
    <source>
        <dbReference type="ARBA" id="ARBA00023033"/>
    </source>
</evidence>
<dbReference type="Proteomes" id="UP000288168">
    <property type="component" value="Unassembled WGS sequence"/>
</dbReference>
<dbReference type="SUPFAM" id="SSF54373">
    <property type="entry name" value="FAD-linked reductases, C-terminal domain"/>
    <property type="match status" value="1"/>
</dbReference>
<dbReference type="Pfam" id="PF01494">
    <property type="entry name" value="FAD_binding_3"/>
    <property type="match status" value="1"/>
</dbReference>